<comment type="similarity">
    <text evidence="4 10">Belongs to the DHPS family.</text>
</comment>
<evidence type="ECO:0000259" key="11">
    <source>
        <dbReference type="PROSITE" id="PS50972"/>
    </source>
</evidence>
<dbReference type="AlphaFoldDB" id="A0A5R9A3X6"/>
<keyword evidence="7 10" id="KW-0479">Metal-binding</keyword>
<comment type="catalytic activity">
    <reaction evidence="1">
        <text>(7,8-dihydropterin-6-yl)methyl diphosphate + 4-aminobenzoate = 7,8-dihydropteroate + diphosphate</text>
        <dbReference type="Rhea" id="RHEA:19949"/>
        <dbReference type="ChEBI" id="CHEBI:17836"/>
        <dbReference type="ChEBI" id="CHEBI:17839"/>
        <dbReference type="ChEBI" id="CHEBI:33019"/>
        <dbReference type="ChEBI" id="CHEBI:72950"/>
        <dbReference type="EC" id="2.5.1.15"/>
    </reaction>
</comment>
<dbReference type="GO" id="GO:0046872">
    <property type="term" value="F:metal ion binding"/>
    <property type="evidence" value="ECO:0007669"/>
    <property type="project" value="UniProtKB-KW"/>
</dbReference>
<accession>A0A5R9A3X6</accession>
<evidence type="ECO:0000256" key="8">
    <source>
        <dbReference type="ARBA" id="ARBA00022842"/>
    </source>
</evidence>
<evidence type="ECO:0000256" key="4">
    <source>
        <dbReference type="ARBA" id="ARBA00009503"/>
    </source>
</evidence>
<proteinExistence type="inferred from homology"/>
<dbReference type="PANTHER" id="PTHR20941:SF1">
    <property type="entry name" value="FOLIC ACID SYNTHESIS PROTEIN FOL1"/>
    <property type="match status" value="1"/>
</dbReference>
<dbReference type="GO" id="GO:0005829">
    <property type="term" value="C:cytosol"/>
    <property type="evidence" value="ECO:0007669"/>
    <property type="project" value="TreeGrafter"/>
</dbReference>
<evidence type="ECO:0000256" key="1">
    <source>
        <dbReference type="ARBA" id="ARBA00000012"/>
    </source>
</evidence>
<dbReference type="EMBL" id="VAWA01000020">
    <property type="protein sequence ID" value="TLP72755.1"/>
    <property type="molecule type" value="Genomic_DNA"/>
</dbReference>
<evidence type="ECO:0000313" key="13">
    <source>
        <dbReference type="Proteomes" id="UP000306544"/>
    </source>
</evidence>
<dbReference type="PROSITE" id="PS50972">
    <property type="entry name" value="PTERIN_BINDING"/>
    <property type="match status" value="1"/>
</dbReference>
<dbReference type="EC" id="2.5.1.15" evidence="5 10"/>
<dbReference type="InterPro" id="IPR045031">
    <property type="entry name" value="DHP_synth-like"/>
</dbReference>
<dbReference type="PROSITE" id="PS00793">
    <property type="entry name" value="DHPS_2"/>
    <property type="match status" value="1"/>
</dbReference>
<evidence type="ECO:0000256" key="2">
    <source>
        <dbReference type="ARBA" id="ARBA00001946"/>
    </source>
</evidence>
<evidence type="ECO:0000256" key="10">
    <source>
        <dbReference type="RuleBase" id="RU361205"/>
    </source>
</evidence>
<dbReference type="GO" id="GO:0046654">
    <property type="term" value="P:tetrahydrofolate biosynthetic process"/>
    <property type="evidence" value="ECO:0007669"/>
    <property type="project" value="UniProtKB-UniPathway"/>
</dbReference>
<gene>
    <name evidence="12" type="primary">folP</name>
    <name evidence="12" type="ORF">FEF27_11510</name>
</gene>
<dbReference type="Pfam" id="PF00809">
    <property type="entry name" value="Pterin_bind"/>
    <property type="match status" value="1"/>
</dbReference>
<dbReference type="RefSeq" id="WP_138171042.1">
    <property type="nucleotide sequence ID" value="NZ_VAWA01000020.1"/>
</dbReference>
<dbReference type="SUPFAM" id="SSF51717">
    <property type="entry name" value="Dihydropteroate synthetase-like"/>
    <property type="match status" value="1"/>
</dbReference>
<evidence type="ECO:0000256" key="7">
    <source>
        <dbReference type="ARBA" id="ARBA00022723"/>
    </source>
</evidence>
<comment type="function">
    <text evidence="10">Catalyzes the condensation of para-aminobenzoate (pABA) with 6-hydroxymethyl-7,8-dihydropterin diphosphate (DHPt-PP) to form 7,8-dihydropteroate (H2Pte), the immediate precursor of folate derivatives.</text>
</comment>
<reference evidence="12 13" key="1">
    <citation type="submission" date="2019-05" db="EMBL/GenBank/DDBJ databases">
        <title>Nesterenkonia sp. GY239, isolated from the Southern Atlantic Ocean.</title>
        <authorList>
            <person name="Zhang G."/>
        </authorList>
    </citation>
    <scope>NUCLEOTIDE SEQUENCE [LARGE SCALE GENOMIC DNA]</scope>
    <source>
        <strain evidence="12 13">GY239</strain>
    </source>
</reference>
<dbReference type="NCBIfam" id="TIGR01496">
    <property type="entry name" value="DHPS"/>
    <property type="match status" value="1"/>
</dbReference>
<dbReference type="Gene3D" id="3.20.20.20">
    <property type="entry name" value="Dihydropteroate synthase-like"/>
    <property type="match status" value="1"/>
</dbReference>
<name>A0A5R9A3X6_9MICC</name>
<dbReference type="UniPathway" id="UPA00077">
    <property type="reaction ID" value="UER00156"/>
</dbReference>
<evidence type="ECO:0000256" key="6">
    <source>
        <dbReference type="ARBA" id="ARBA00022679"/>
    </source>
</evidence>
<comment type="cofactor">
    <cofactor evidence="2 10">
        <name>Mg(2+)</name>
        <dbReference type="ChEBI" id="CHEBI:18420"/>
    </cofactor>
</comment>
<dbReference type="GO" id="GO:0046656">
    <property type="term" value="P:folic acid biosynthetic process"/>
    <property type="evidence" value="ECO:0007669"/>
    <property type="project" value="UniProtKB-KW"/>
</dbReference>
<evidence type="ECO:0000256" key="5">
    <source>
        <dbReference type="ARBA" id="ARBA00012458"/>
    </source>
</evidence>
<keyword evidence="6 10" id="KW-0808">Transferase</keyword>
<dbReference type="OrthoDB" id="9811744at2"/>
<comment type="caution">
    <text evidence="12">The sequence shown here is derived from an EMBL/GenBank/DDBJ whole genome shotgun (WGS) entry which is preliminary data.</text>
</comment>
<dbReference type="GO" id="GO:0004156">
    <property type="term" value="F:dihydropteroate synthase activity"/>
    <property type="evidence" value="ECO:0007669"/>
    <property type="project" value="UniProtKB-EC"/>
</dbReference>
<sequence length="278" mass="29020">MTRIMGILNVTPDSFSDGGRLLSGAGSVEVSAAVGEAERLLAAGADIIDIGGESTRPGADPVPPAQEQQRILPVVEALLDLPATVSVDTRHPETAAAALEVAGARAPQMVINDVSGLLTAPAMPRAVSDYGCGVVITHNRGHAQNMQSRAVYHDVVGEVMTELETVRQQYLDAGVAPEQIVLDPGIGFAKTHQQNWELLRHLGQFTALGHRVLLGVSRKGFLGELLTDAHGVPRPAAGREAATAALSVHAAATGCWAVRVHDPRPTADAFAVFAALGH</sequence>
<comment type="pathway">
    <text evidence="3 10">Cofactor biosynthesis; tetrahydrofolate biosynthesis; 7,8-dihydrofolate from 2-amino-4-hydroxy-6-hydroxymethyl-7,8-dihydropteridine diphosphate and 4-aminobenzoate: step 1/2.</text>
</comment>
<feature type="domain" description="Pterin-binding" evidence="11">
    <location>
        <begin position="2"/>
        <end position="271"/>
    </location>
</feature>
<dbReference type="InterPro" id="IPR000489">
    <property type="entry name" value="Pterin-binding_dom"/>
</dbReference>
<dbReference type="InterPro" id="IPR006390">
    <property type="entry name" value="DHP_synth_dom"/>
</dbReference>
<keyword evidence="8 10" id="KW-0460">Magnesium</keyword>
<evidence type="ECO:0000313" key="12">
    <source>
        <dbReference type="EMBL" id="TLP72755.1"/>
    </source>
</evidence>
<evidence type="ECO:0000256" key="3">
    <source>
        <dbReference type="ARBA" id="ARBA00004763"/>
    </source>
</evidence>
<dbReference type="CDD" id="cd00739">
    <property type="entry name" value="DHPS"/>
    <property type="match status" value="1"/>
</dbReference>
<dbReference type="PROSITE" id="PS00792">
    <property type="entry name" value="DHPS_1"/>
    <property type="match status" value="1"/>
</dbReference>
<evidence type="ECO:0000256" key="9">
    <source>
        <dbReference type="ARBA" id="ARBA00022909"/>
    </source>
</evidence>
<dbReference type="Proteomes" id="UP000306544">
    <property type="component" value="Unassembled WGS sequence"/>
</dbReference>
<keyword evidence="13" id="KW-1185">Reference proteome</keyword>
<dbReference type="InterPro" id="IPR011005">
    <property type="entry name" value="Dihydropteroate_synth-like_sf"/>
</dbReference>
<organism evidence="12 13">
    <name type="scientific">Nesterenkonia sphaerica</name>
    <dbReference type="NCBI Taxonomy" id="1804988"/>
    <lineage>
        <taxon>Bacteria</taxon>
        <taxon>Bacillati</taxon>
        <taxon>Actinomycetota</taxon>
        <taxon>Actinomycetes</taxon>
        <taxon>Micrococcales</taxon>
        <taxon>Micrococcaceae</taxon>
        <taxon>Nesterenkonia</taxon>
    </lineage>
</organism>
<dbReference type="PANTHER" id="PTHR20941">
    <property type="entry name" value="FOLATE SYNTHESIS PROTEINS"/>
    <property type="match status" value="1"/>
</dbReference>
<keyword evidence="9 10" id="KW-0289">Folate biosynthesis</keyword>
<protein>
    <recommendedName>
        <fullName evidence="5 10">Dihydropteroate synthase</fullName>
        <shortName evidence="10">DHPS</shortName>
        <ecNumber evidence="5 10">2.5.1.15</ecNumber>
    </recommendedName>
    <alternativeName>
        <fullName evidence="10">Dihydropteroate pyrophosphorylase</fullName>
    </alternativeName>
</protein>